<dbReference type="Gene3D" id="3.30.365.10">
    <property type="entry name" value="Aldehyde oxidase/xanthine dehydrogenase, molybdopterin binding domain"/>
    <property type="match status" value="4"/>
</dbReference>
<protein>
    <submittedName>
        <fullName evidence="2">Isoquinoline 1-oxidoreductase</fullName>
    </submittedName>
</protein>
<dbReference type="InterPro" id="IPR008274">
    <property type="entry name" value="AldOxase/xan_DH_MoCoBD1"/>
</dbReference>
<comment type="caution">
    <text evidence="2">The sequence shown here is derived from an EMBL/GenBank/DDBJ whole genome shotgun (WGS) entry which is preliminary data.</text>
</comment>
<dbReference type="InterPro" id="IPR006311">
    <property type="entry name" value="TAT_signal"/>
</dbReference>
<dbReference type="PANTHER" id="PTHR47495:SF2">
    <property type="entry name" value="ALDEHYDE DEHYDROGENASE"/>
    <property type="match status" value="1"/>
</dbReference>
<evidence type="ECO:0000259" key="1">
    <source>
        <dbReference type="SMART" id="SM01008"/>
    </source>
</evidence>
<proteinExistence type="predicted"/>
<dbReference type="Pfam" id="PF02738">
    <property type="entry name" value="MoCoBD_1"/>
    <property type="match status" value="1"/>
</dbReference>
<accession>A0A2A5WER3</accession>
<evidence type="ECO:0000313" key="2">
    <source>
        <dbReference type="EMBL" id="PDH34979.1"/>
    </source>
</evidence>
<dbReference type="SUPFAM" id="SSF56003">
    <property type="entry name" value="Molybdenum cofactor-binding domain"/>
    <property type="match status" value="2"/>
</dbReference>
<dbReference type="PANTHER" id="PTHR47495">
    <property type="entry name" value="ALDEHYDE DEHYDROGENASE"/>
    <property type="match status" value="1"/>
</dbReference>
<dbReference type="InterPro" id="IPR000674">
    <property type="entry name" value="Ald_Oxase/Xan_DH_a/b"/>
</dbReference>
<dbReference type="InterPro" id="IPR037165">
    <property type="entry name" value="AldOxase/xan_DH_Mopterin-bd_sf"/>
</dbReference>
<dbReference type="GO" id="GO:0016491">
    <property type="term" value="F:oxidoreductase activity"/>
    <property type="evidence" value="ECO:0007669"/>
    <property type="project" value="InterPro"/>
</dbReference>
<organism evidence="2 3">
    <name type="scientific">OM182 bacterium MED-G28</name>
    <dbReference type="NCBI Taxonomy" id="1986256"/>
    <lineage>
        <taxon>Bacteria</taxon>
        <taxon>Pseudomonadati</taxon>
        <taxon>Pseudomonadota</taxon>
        <taxon>Gammaproteobacteria</taxon>
        <taxon>OMG group</taxon>
        <taxon>OM182 clade</taxon>
    </lineage>
</organism>
<dbReference type="PIRSF" id="PIRSF036389">
    <property type="entry name" value="IOR_B"/>
    <property type="match status" value="1"/>
</dbReference>
<evidence type="ECO:0000313" key="3">
    <source>
        <dbReference type="Proteomes" id="UP000219329"/>
    </source>
</evidence>
<reference evidence="2 3" key="1">
    <citation type="submission" date="2017-08" db="EMBL/GenBank/DDBJ databases">
        <title>Fine stratification of microbial communities through a metagenomic profile of the photic zone.</title>
        <authorList>
            <person name="Haro-Moreno J.M."/>
            <person name="Lopez-Perez M."/>
            <person name="De La Torre J."/>
            <person name="Picazo A."/>
            <person name="Camacho A."/>
            <person name="Rodriguez-Valera F."/>
        </authorList>
    </citation>
    <scope>NUCLEOTIDE SEQUENCE [LARGE SCALE GENOMIC DNA]</scope>
    <source>
        <strain evidence="2">MED-G28</strain>
    </source>
</reference>
<dbReference type="AlphaFoldDB" id="A0A2A5WER3"/>
<dbReference type="Gene3D" id="3.90.1170.50">
    <property type="entry name" value="Aldehyde oxidase/xanthine dehydrogenase, a/b hammerhead"/>
    <property type="match status" value="1"/>
</dbReference>
<sequence>MKVSRRRFIVSTALVGGGVLIGYSATRPSRHSRANNELAKGSERFITSFIKIDKENEITIFVPHSEMGQGIHTALSMMAADELDASWEDIKIEQAPAIDLFANGDLIKGFAGEFGVPDALMPLVNMSAFPIAEIMNLQITGGSSSVRYTGETAMRTAGAAARKMLLEAAANRLSVPIDELTTELSHVNHNASGQSMSYGQLATDAALLEPPENPILKDRSQFNIMGKAISRNDIPAKVDGSAMFGIDAHSDDMLFAAIKLAPVFGTKLTSVDATEALTLRGVKRVIELEDSFAVVADSYWRAKNALALVDATFEASENDSISSSDIDARFSKELAENNGSKDKEVGDAEAELEAAADVLEANYRVPYLAHAAMEPMNCTVHFKGDAAEVWTSTQDALGTAGRVATVAGLPESKVTFHQTYCGGGFGRRVPLLNSNVIDHATLIAMEFDVPVKTIFSREDDMQQDHYRPAVHNNFKAAFDVNNNVTAWHSRFTGPISVPGASHIPYAIENQSIRVVDGKTHVPIGPWRSVDHTQQTFFTESFIDEIANRAGVNPYQFRINLLQDHPRHRKVLEVAAEAAGYGENLQEGRALGIAVQESFGSFVAEIAEVSLDEDNQPIVHKVTCAIDCGWAVNPDIVEAQIESGIIFGLSAAMYGEITIENGRVAQGNFPDYEVVRMSSSPKIEVHIVESGGAPGGLGEPATPPIAAAVTNALYILTGQRVRDLPIMNHEFSIGNPVAQV</sequence>
<dbReference type="SMART" id="SM01008">
    <property type="entry name" value="Ald_Xan_dh_C"/>
    <property type="match status" value="1"/>
</dbReference>
<gene>
    <name evidence="2" type="ORF">CNF02_02840</name>
</gene>
<dbReference type="Pfam" id="PF20256">
    <property type="entry name" value="MoCoBD_2"/>
    <property type="match status" value="2"/>
</dbReference>
<dbReference type="InterPro" id="IPR046867">
    <property type="entry name" value="AldOxase/xan_DH_MoCoBD2"/>
</dbReference>
<dbReference type="Proteomes" id="UP000219329">
    <property type="component" value="Unassembled WGS sequence"/>
</dbReference>
<feature type="domain" description="Aldehyde oxidase/xanthine dehydrogenase a/b hammerhead" evidence="1">
    <location>
        <begin position="239"/>
        <end position="317"/>
    </location>
</feature>
<dbReference type="InterPro" id="IPR012368">
    <property type="entry name" value="OxRdtase_Mopterin-bd_su_IorB"/>
</dbReference>
<name>A0A2A5WER3_9GAMM</name>
<dbReference type="EMBL" id="NTJZ01000002">
    <property type="protein sequence ID" value="PDH34979.1"/>
    <property type="molecule type" value="Genomic_DNA"/>
</dbReference>
<dbReference type="PROSITE" id="PS51318">
    <property type="entry name" value="TAT"/>
    <property type="match status" value="1"/>
</dbReference>
<dbReference type="InterPro" id="IPR052516">
    <property type="entry name" value="N-heterocyclic_Hydroxylase"/>
</dbReference>